<dbReference type="AlphaFoldDB" id="H8H123"/>
<dbReference type="HOGENOM" id="CLU_1394331_0_0_0"/>
<evidence type="ECO:0000256" key="1">
    <source>
        <dbReference type="SAM" id="MobiDB-lite"/>
    </source>
</evidence>
<dbReference type="PATRIC" id="fig|745776.4.peg.3192"/>
<feature type="compositionally biased region" description="Basic residues" evidence="1">
    <location>
        <begin position="184"/>
        <end position="195"/>
    </location>
</feature>
<dbReference type="EMBL" id="CP002192">
    <property type="protein sequence ID" value="AFD27043.1"/>
    <property type="molecule type" value="Genomic_DNA"/>
</dbReference>
<evidence type="ECO:0000313" key="3">
    <source>
        <dbReference type="Proteomes" id="UP000007575"/>
    </source>
</evidence>
<geneLocation type="plasmid" evidence="2 3">
    <name>P1</name>
</geneLocation>
<feature type="region of interest" description="Disordered" evidence="1">
    <location>
        <begin position="1"/>
        <end position="51"/>
    </location>
</feature>
<keyword evidence="2" id="KW-0614">Plasmid</keyword>
<proteinExistence type="predicted"/>
<keyword evidence="3" id="KW-1185">Reference proteome</keyword>
<feature type="region of interest" description="Disordered" evidence="1">
    <location>
        <begin position="71"/>
        <end position="108"/>
    </location>
</feature>
<sequence>MRHESPRSWGRESPRPWPRGAAGRKVDGEVTGRPLRARTGEREGRPSCQGRHRRVACGRIGCPFGGAACGRSPLSVPQSGRREAPGRAGVSRSTTARAALGTGGAGGKGTGLVHASPGCCGVVGPVPSAALDSDPAQGWTHLRADDKSYQLCMWAFAKSGRKPGKSCAKSGRGLHRPGPQWASRRSRTLRPRRPP</sequence>
<dbReference type="KEGG" id="dgo:DGo_PA0156"/>
<feature type="region of interest" description="Disordered" evidence="1">
    <location>
        <begin position="159"/>
        <end position="195"/>
    </location>
</feature>
<feature type="compositionally biased region" description="Basic and acidic residues" evidence="1">
    <location>
        <begin position="1"/>
        <end position="14"/>
    </location>
</feature>
<reference evidence="2 3" key="1">
    <citation type="journal article" date="2012" name="PLoS ONE">
        <title>Genome sequence and transcriptome analysis of the radioresistant bacterium Deinococcus gobiensis: insights into the extreme environmental adaptations.</title>
        <authorList>
            <person name="Yuan M."/>
            <person name="Chen M."/>
            <person name="Zhang W."/>
            <person name="Lu W."/>
            <person name="Wang J."/>
            <person name="Yang M."/>
            <person name="Zhao P."/>
            <person name="Tang R."/>
            <person name="Li X."/>
            <person name="Hao Y."/>
            <person name="Zhou Z."/>
            <person name="Zhan Y."/>
            <person name="Yu H."/>
            <person name="Teng C."/>
            <person name="Yan Y."/>
            <person name="Ping S."/>
            <person name="Wang Y."/>
            <person name="Lin M."/>
        </authorList>
    </citation>
    <scope>NUCLEOTIDE SEQUENCE [LARGE SCALE GENOMIC DNA]</scope>
    <source>
        <strain evidence="3">DSM 21396 / JCM 16679 / CGMCC 1.7299 / I-0</strain>
        <plasmid evidence="2">P1</plasmid>
    </source>
</reference>
<evidence type="ECO:0000313" key="2">
    <source>
        <dbReference type="EMBL" id="AFD27043.1"/>
    </source>
</evidence>
<dbReference type="Proteomes" id="UP000007575">
    <property type="component" value="Plasmid P1"/>
</dbReference>
<protein>
    <submittedName>
        <fullName evidence="2">Uncharacterized protein</fullName>
    </submittedName>
</protein>
<gene>
    <name evidence="2" type="ordered locus">DGo_PA0156</name>
</gene>
<name>H8H123_DEIGI</name>
<accession>H8H123</accession>
<organism evidence="2 3">
    <name type="scientific">Deinococcus gobiensis (strain DSM 21396 / JCM 16679 / CGMCC 1.7299 / I-0)</name>
    <dbReference type="NCBI Taxonomy" id="745776"/>
    <lineage>
        <taxon>Bacteria</taxon>
        <taxon>Thermotogati</taxon>
        <taxon>Deinococcota</taxon>
        <taxon>Deinococci</taxon>
        <taxon>Deinococcales</taxon>
        <taxon>Deinococcaceae</taxon>
        <taxon>Deinococcus</taxon>
    </lineage>
</organism>